<dbReference type="OrthoDB" id="1708042at2"/>
<keyword evidence="2" id="KW-1185">Reference proteome</keyword>
<proteinExistence type="predicted"/>
<reference evidence="2" key="1">
    <citation type="submission" date="2016-10" db="EMBL/GenBank/DDBJ databases">
        <authorList>
            <person name="Varghese N."/>
            <person name="Submissions S."/>
        </authorList>
    </citation>
    <scope>NUCLEOTIDE SEQUENCE [LARGE SCALE GENOMIC DNA]</scope>
    <source>
        <strain evidence="2">DSM 45789</strain>
    </source>
</reference>
<dbReference type="InterPro" id="IPR005370">
    <property type="entry name" value="UPF0180"/>
</dbReference>
<dbReference type="Pfam" id="PF03698">
    <property type="entry name" value="UPF0180"/>
    <property type="match status" value="1"/>
</dbReference>
<dbReference type="Proteomes" id="UP000198660">
    <property type="component" value="Unassembled WGS sequence"/>
</dbReference>
<evidence type="ECO:0000313" key="1">
    <source>
        <dbReference type="EMBL" id="SFS79919.1"/>
    </source>
</evidence>
<protein>
    <submittedName>
        <fullName evidence="1">Uncharacterized protein family (UPF0180)</fullName>
    </submittedName>
</protein>
<evidence type="ECO:0000313" key="2">
    <source>
        <dbReference type="Proteomes" id="UP000198660"/>
    </source>
</evidence>
<dbReference type="EMBL" id="FPAA01000008">
    <property type="protein sequence ID" value="SFS79919.1"/>
    <property type="molecule type" value="Genomic_DNA"/>
</dbReference>
<dbReference type="RefSeq" id="WP_091837450.1">
    <property type="nucleotide sequence ID" value="NZ_FPAA01000008.1"/>
</dbReference>
<dbReference type="AlphaFoldDB" id="A0A1I6SSS8"/>
<sequence>MRKYQQRVAVEEGLSDVSQYLTNQGVEVVSMTEQNSCTCSVITGADKNVMGMQDTTSDMSVINANGMTPEEVYQAVQARMNL</sequence>
<accession>A0A1I6SSS8</accession>
<gene>
    <name evidence="1" type="ORF">SAMN05444972_10810</name>
</gene>
<organism evidence="1 2">
    <name type="scientific">Marininema halotolerans</name>
    <dbReference type="NCBI Taxonomy" id="1155944"/>
    <lineage>
        <taxon>Bacteria</taxon>
        <taxon>Bacillati</taxon>
        <taxon>Bacillota</taxon>
        <taxon>Bacilli</taxon>
        <taxon>Bacillales</taxon>
        <taxon>Thermoactinomycetaceae</taxon>
        <taxon>Marininema</taxon>
    </lineage>
</organism>
<name>A0A1I6SSS8_9BACL</name>